<keyword evidence="10" id="KW-1185">Reference proteome</keyword>
<dbReference type="Proteomes" id="UP000182719">
    <property type="component" value="Unassembled WGS sequence"/>
</dbReference>
<evidence type="ECO:0000256" key="6">
    <source>
        <dbReference type="RuleBase" id="RU003968"/>
    </source>
</evidence>
<dbReference type="Pfam" id="PF00732">
    <property type="entry name" value="GMC_oxred_N"/>
    <property type="match status" value="1"/>
</dbReference>
<dbReference type="PROSITE" id="PS00623">
    <property type="entry name" value="GMC_OXRED_1"/>
    <property type="match status" value="1"/>
</dbReference>
<comment type="cofactor">
    <cofactor evidence="1 5">
        <name>FAD</name>
        <dbReference type="ChEBI" id="CHEBI:57692"/>
    </cofactor>
</comment>
<dbReference type="InterPro" id="IPR000172">
    <property type="entry name" value="GMC_OxRdtase_N"/>
</dbReference>
<evidence type="ECO:0000256" key="1">
    <source>
        <dbReference type="ARBA" id="ARBA00001974"/>
    </source>
</evidence>
<dbReference type="Pfam" id="PF05199">
    <property type="entry name" value="GMC_oxred_C"/>
    <property type="match status" value="1"/>
</dbReference>
<gene>
    <name evidence="9" type="ORF">SAMN05444354_112144</name>
</gene>
<dbReference type="SUPFAM" id="SSF51905">
    <property type="entry name" value="FAD/NAD(P)-binding domain"/>
    <property type="match status" value="1"/>
</dbReference>
<protein>
    <submittedName>
        <fullName evidence="9">Choline dehydrogenase</fullName>
    </submittedName>
</protein>
<evidence type="ECO:0000256" key="5">
    <source>
        <dbReference type="PIRSR" id="PIRSR000137-2"/>
    </source>
</evidence>
<dbReference type="GO" id="GO:0016614">
    <property type="term" value="F:oxidoreductase activity, acting on CH-OH group of donors"/>
    <property type="evidence" value="ECO:0007669"/>
    <property type="project" value="InterPro"/>
</dbReference>
<dbReference type="SUPFAM" id="SSF54373">
    <property type="entry name" value="FAD-linked reductases, C-terminal domain"/>
    <property type="match status" value="1"/>
</dbReference>
<proteinExistence type="inferred from homology"/>
<feature type="binding site" evidence="5">
    <location>
        <position position="259"/>
    </location>
    <ligand>
        <name>FAD</name>
        <dbReference type="ChEBI" id="CHEBI:57692"/>
    </ligand>
</feature>
<evidence type="ECO:0000256" key="3">
    <source>
        <dbReference type="ARBA" id="ARBA00022630"/>
    </source>
</evidence>
<feature type="binding site" evidence="5">
    <location>
        <begin position="143"/>
        <end position="146"/>
    </location>
    <ligand>
        <name>FAD</name>
        <dbReference type="ChEBI" id="CHEBI:57692"/>
    </ligand>
</feature>
<reference evidence="10" key="1">
    <citation type="submission" date="2016-10" db="EMBL/GenBank/DDBJ databases">
        <authorList>
            <person name="Varghese N."/>
            <person name="Submissions S."/>
        </authorList>
    </citation>
    <scope>NUCLEOTIDE SEQUENCE [LARGE SCALE GENOMIC DNA]</scope>
    <source>
        <strain evidence="10">DSM 17044</strain>
    </source>
</reference>
<dbReference type="PROSITE" id="PS00624">
    <property type="entry name" value="GMC_OXRED_2"/>
    <property type="match status" value="1"/>
</dbReference>
<dbReference type="RefSeq" id="WP_083423337.1">
    <property type="nucleotide sequence ID" value="NZ_FOAP01000012.1"/>
</dbReference>
<dbReference type="InterPro" id="IPR012132">
    <property type="entry name" value="GMC_OxRdtase"/>
</dbReference>
<evidence type="ECO:0000313" key="10">
    <source>
        <dbReference type="Proteomes" id="UP000182719"/>
    </source>
</evidence>
<dbReference type="Gene3D" id="3.30.410.40">
    <property type="match status" value="1"/>
</dbReference>
<name>A0A1H7W430_STIAU</name>
<evidence type="ECO:0000259" key="7">
    <source>
        <dbReference type="PROSITE" id="PS00623"/>
    </source>
</evidence>
<dbReference type="InterPro" id="IPR007867">
    <property type="entry name" value="GMC_OxRtase_C"/>
</dbReference>
<comment type="similarity">
    <text evidence="2 6">Belongs to the GMC oxidoreductase family.</text>
</comment>
<evidence type="ECO:0000256" key="4">
    <source>
        <dbReference type="ARBA" id="ARBA00022827"/>
    </source>
</evidence>
<dbReference type="OrthoDB" id="9785276at2"/>
<dbReference type="AlphaFoldDB" id="A0A1H7W430"/>
<feature type="binding site" evidence="5">
    <location>
        <position position="135"/>
    </location>
    <ligand>
        <name>FAD</name>
        <dbReference type="ChEBI" id="CHEBI:57692"/>
    </ligand>
</feature>
<dbReference type="PANTHER" id="PTHR11552">
    <property type="entry name" value="GLUCOSE-METHANOL-CHOLINE GMC OXIDOREDUCTASE"/>
    <property type="match status" value="1"/>
</dbReference>
<dbReference type="InterPro" id="IPR036188">
    <property type="entry name" value="FAD/NAD-bd_sf"/>
</dbReference>
<dbReference type="InterPro" id="IPR006311">
    <property type="entry name" value="TAT_signal"/>
</dbReference>
<feature type="domain" description="Glucose-methanol-choline oxidoreductase N-terminal" evidence="8">
    <location>
        <begin position="294"/>
        <end position="308"/>
    </location>
</feature>
<dbReference type="PIRSF" id="PIRSF000137">
    <property type="entry name" value="Alcohol_oxidase"/>
    <property type="match status" value="1"/>
</dbReference>
<sequence>MTQKPSSGRPHKDRLLQQLQQGTLSRRGFLTLLGLSATAVGTQTLFGCGDASSEYDYIIVGAGSAGCTLAARLLMDSDARVLLIEAGGTNDREEIRDFSQSWKLTQPGSETDWGYKSVPQPALRDKVQSYSCGKVLGGSSSINGMVWVKGNPADFDGWAAAGCPGWDARSVQPSFQTLSQAIQPSAALTSRNALAQAVFEAAAGLGHARNTDYNGESQRGVSYTQLNVWEDGRRQDAFTAFVAPHADNPRLSILTGAQVKRISVRGKKADGVILDQAGAEQTLKANREVIVCAGTLHTPQLLMLSGIGNPADLEPHGIPLVATVPGVGRNLHDHLISVAARKLRQPEPASHITAMDVNVFFGEGPRPGMPRFQAQAYYMRYGWGTYPSEAVAFGLIHLHPTSRGTVKLRSADFRDAPLIDPALLSTEEDLAHQLEGYKAIRGLLAAPGLRDWVEDVEHTPGPDVSTDEQLLAALRQHSESDFHPVGTCRMGQDDLAVVDPQLRVRGLEGLRLASAAIMPTVPSGNTNAPSMMVGDHAGRLILGRG</sequence>
<dbReference type="PANTHER" id="PTHR11552:SF147">
    <property type="entry name" value="CHOLINE DEHYDROGENASE, MITOCHONDRIAL"/>
    <property type="match status" value="1"/>
</dbReference>
<dbReference type="PROSITE" id="PS51318">
    <property type="entry name" value="TAT"/>
    <property type="match status" value="1"/>
</dbReference>
<feature type="domain" description="Glucose-methanol-choline oxidoreductase N-terminal" evidence="7">
    <location>
        <begin position="133"/>
        <end position="156"/>
    </location>
</feature>
<dbReference type="EMBL" id="FOAP01000012">
    <property type="protein sequence ID" value="SEM16296.1"/>
    <property type="molecule type" value="Genomic_DNA"/>
</dbReference>
<accession>A0A1H7W430</accession>
<dbReference type="GO" id="GO:0050660">
    <property type="term" value="F:flavin adenine dinucleotide binding"/>
    <property type="evidence" value="ECO:0007669"/>
    <property type="project" value="InterPro"/>
</dbReference>
<evidence type="ECO:0000256" key="2">
    <source>
        <dbReference type="ARBA" id="ARBA00010790"/>
    </source>
</evidence>
<keyword evidence="3 6" id="KW-0285">Flavoprotein</keyword>
<keyword evidence="4 5" id="KW-0274">FAD</keyword>
<evidence type="ECO:0000259" key="8">
    <source>
        <dbReference type="PROSITE" id="PS00624"/>
    </source>
</evidence>
<dbReference type="Gene3D" id="3.50.50.60">
    <property type="entry name" value="FAD/NAD(P)-binding domain"/>
    <property type="match status" value="1"/>
</dbReference>
<organism evidence="9 10">
    <name type="scientific">Stigmatella aurantiaca</name>
    <dbReference type="NCBI Taxonomy" id="41"/>
    <lineage>
        <taxon>Bacteria</taxon>
        <taxon>Pseudomonadati</taxon>
        <taxon>Myxococcota</taxon>
        <taxon>Myxococcia</taxon>
        <taxon>Myxococcales</taxon>
        <taxon>Cystobacterineae</taxon>
        <taxon>Archangiaceae</taxon>
        <taxon>Stigmatella</taxon>
    </lineage>
</organism>
<evidence type="ECO:0000313" key="9">
    <source>
        <dbReference type="EMBL" id="SEM16296.1"/>
    </source>
</evidence>